<dbReference type="Pfam" id="PF21597">
    <property type="entry name" value="TetR_C_43"/>
    <property type="match status" value="1"/>
</dbReference>
<dbReference type="SUPFAM" id="SSF48498">
    <property type="entry name" value="Tetracyclin repressor-like, C-terminal domain"/>
    <property type="match status" value="1"/>
</dbReference>
<sequence length="79" mass="8805">MNVPHFPGTAGHAAVAEAAELLLRVNEQTGTIRPGVTVEYLFLAVARIWQLDLREDWEPRLAWLLDLVMDGLRAGAPER</sequence>
<gene>
    <name evidence="2" type="ORF">GCM10017557_80040</name>
</gene>
<dbReference type="KEGG" id="sgm:GCM10017557_80040"/>
<keyword evidence="3" id="KW-1185">Reference proteome</keyword>
<dbReference type="InterPro" id="IPR049445">
    <property type="entry name" value="TetR_SbtR-like_C"/>
</dbReference>
<organism evidence="2 3">
    <name type="scientific">Streptomyces aurantiacus</name>
    <dbReference type="NCBI Taxonomy" id="47760"/>
    <lineage>
        <taxon>Bacteria</taxon>
        <taxon>Bacillati</taxon>
        <taxon>Actinomycetota</taxon>
        <taxon>Actinomycetes</taxon>
        <taxon>Kitasatosporales</taxon>
        <taxon>Streptomycetaceae</taxon>
        <taxon>Streptomyces</taxon>
        <taxon>Streptomyces aurantiacus group</taxon>
    </lineage>
</organism>
<dbReference type="EMBL" id="AP023440">
    <property type="protein sequence ID" value="BCL33145.1"/>
    <property type="molecule type" value="Genomic_DNA"/>
</dbReference>
<feature type="domain" description="Transcriptional regulator SbtR-like C-terminal" evidence="1">
    <location>
        <begin position="12"/>
        <end position="74"/>
    </location>
</feature>
<dbReference type="Proteomes" id="UP000516444">
    <property type="component" value="Chromosome"/>
</dbReference>
<protein>
    <recommendedName>
        <fullName evidence="1">Transcriptional regulator SbtR-like C-terminal domain-containing protein</fullName>
    </recommendedName>
</protein>
<dbReference type="AlphaFoldDB" id="A0A7G1PHM3"/>
<reference evidence="2 3" key="1">
    <citation type="journal article" date="2014" name="Int. J. Syst. Evol. Microbiol.">
        <title>Complete genome sequence of Corynebacterium casei LMG S-19264T (=DSM 44701T), isolated from a smear-ripened cheese.</title>
        <authorList>
            <consortium name="US DOE Joint Genome Institute (JGI-PGF)"/>
            <person name="Walter F."/>
            <person name="Albersmeier A."/>
            <person name="Kalinowski J."/>
            <person name="Ruckert C."/>
        </authorList>
    </citation>
    <scope>NUCLEOTIDE SEQUENCE [LARGE SCALE GENOMIC DNA]</scope>
    <source>
        <strain evidence="2 3">JCM 4677</strain>
    </source>
</reference>
<proteinExistence type="predicted"/>
<evidence type="ECO:0000313" key="3">
    <source>
        <dbReference type="Proteomes" id="UP000516444"/>
    </source>
</evidence>
<accession>A0A7G1PHM3</accession>
<name>A0A7G1PHM3_9ACTN</name>
<evidence type="ECO:0000259" key="1">
    <source>
        <dbReference type="Pfam" id="PF21597"/>
    </source>
</evidence>
<dbReference type="Gene3D" id="1.10.357.10">
    <property type="entry name" value="Tetracycline Repressor, domain 2"/>
    <property type="match status" value="1"/>
</dbReference>
<evidence type="ECO:0000313" key="2">
    <source>
        <dbReference type="EMBL" id="BCL33145.1"/>
    </source>
</evidence>
<dbReference type="InterPro" id="IPR036271">
    <property type="entry name" value="Tet_transcr_reg_TetR-rel_C_sf"/>
</dbReference>